<keyword evidence="3" id="KW-1185">Reference proteome</keyword>
<dbReference type="CDD" id="cd01949">
    <property type="entry name" value="GGDEF"/>
    <property type="match status" value="1"/>
</dbReference>
<dbReference type="GO" id="GO:1902201">
    <property type="term" value="P:negative regulation of bacterial-type flagellum-dependent cell motility"/>
    <property type="evidence" value="ECO:0007669"/>
    <property type="project" value="TreeGrafter"/>
</dbReference>
<dbReference type="GO" id="GO:0052621">
    <property type="term" value="F:diguanylate cyclase activity"/>
    <property type="evidence" value="ECO:0007669"/>
    <property type="project" value="TreeGrafter"/>
</dbReference>
<dbReference type="GO" id="GO:0005886">
    <property type="term" value="C:plasma membrane"/>
    <property type="evidence" value="ECO:0007669"/>
    <property type="project" value="TreeGrafter"/>
</dbReference>
<dbReference type="STRING" id="1121326.CLMAG_21880"/>
<protein>
    <submittedName>
        <fullName evidence="2">Phytochrome-like protein cph2</fullName>
    </submittedName>
</protein>
<dbReference type="SUPFAM" id="SSF55073">
    <property type="entry name" value="Nucleotide cyclase"/>
    <property type="match status" value="1"/>
</dbReference>
<dbReference type="EMBL" id="LWAE01000002">
    <property type="protein sequence ID" value="KZL92379.1"/>
    <property type="molecule type" value="Genomic_DNA"/>
</dbReference>
<evidence type="ECO:0000313" key="3">
    <source>
        <dbReference type="Proteomes" id="UP000076603"/>
    </source>
</evidence>
<dbReference type="GO" id="GO:0043709">
    <property type="term" value="P:cell adhesion involved in single-species biofilm formation"/>
    <property type="evidence" value="ECO:0007669"/>
    <property type="project" value="TreeGrafter"/>
</dbReference>
<dbReference type="PROSITE" id="PS50887">
    <property type="entry name" value="GGDEF"/>
    <property type="match status" value="1"/>
</dbReference>
<organism evidence="2 3">
    <name type="scientific">Clostridium magnum DSM 2767</name>
    <dbReference type="NCBI Taxonomy" id="1121326"/>
    <lineage>
        <taxon>Bacteria</taxon>
        <taxon>Bacillati</taxon>
        <taxon>Bacillota</taxon>
        <taxon>Clostridia</taxon>
        <taxon>Eubacteriales</taxon>
        <taxon>Clostridiaceae</taxon>
        <taxon>Clostridium</taxon>
    </lineage>
</organism>
<proteinExistence type="predicted"/>
<dbReference type="PATRIC" id="fig|1121326.3.peg.2180"/>
<name>A0A162T9F0_9CLOT</name>
<evidence type="ECO:0000313" key="2">
    <source>
        <dbReference type="EMBL" id="KZL92379.1"/>
    </source>
</evidence>
<dbReference type="Gene3D" id="3.30.70.270">
    <property type="match status" value="1"/>
</dbReference>
<dbReference type="OrthoDB" id="9805474at2"/>
<dbReference type="InterPro" id="IPR029787">
    <property type="entry name" value="Nucleotide_cyclase"/>
</dbReference>
<dbReference type="InterPro" id="IPR043128">
    <property type="entry name" value="Rev_trsase/Diguanyl_cyclase"/>
</dbReference>
<dbReference type="InterPro" id="IPR050469">
    <property type="entry name" value="Diguanylate_Cyclase"/>
</dbReference>
<dbReference type="Proteomes" id="UP000076603">
    <property type="component" value="Unassembled WGS sequence"/>
</dbReference>
<comment type="caution">
    <text evidence="2">The sequence shown here is derived from an EMBL/GenBank/DDBJ whole genome shotgun (WGS) entry which is preliminary data.</text>
</comment>
<gene>
    <name evidence="2" type="primary">cph2_2</name>
    <name evidence="2" type="ORF">CLMAG_21880</name>
</gene>
<dbReference type="Pfam" id="PF00990">
    <property type="entry name" value="GGDEF"/>
    <property type="match status" value="1"/>
</dbReference>
<dbReference type="NCBIfam" id="TIGR00254">
    <property type="entry name" value="GGDEF"/>
    <property type="match status" value="1"/>
</dbReference>
<dbReference type="AlphaFoldDB" id="A0A162T9F0"/>
<reference evidence="2 3" key="1">
    <citation type="submission" date="2016-04" db="EMBL/GenBank/DDBJ databases">
        <title>Genome sequence of Clostridium magnum DSM 2767.</title>
        <authorList>
            <person name="Poehlein A."/>
            <person name="Uhlig R."/>
            <person name="Fischer R."/>
            <person name="Bahl H."/>
            <person name="Daniel R."/>
        </authorList>
    </citation>
    <scope>NUCLEOTIDE SEQUENCE [LARGE SCALE GENOMIC DNA]</scope>
    <source>
        <strain evidence="2 3">DSM 2767</strain>
    </source>
</reference>
<feature type="domain" description="GGDEF" evidence="1">
    <location>
        <begin position="102"/>
        <end position="236"/>
    </location>
</feature>
<accession>A0A162T9F0</accession>
<evidence type="ECO:0000259" key="1">
    <source>
        <dbReference type="PROSITE" id="PS50887"/>
    </source>
</evidence>
<dbReference type="InterPro" id="IPR000160">
    <property type="entry name" value="GGDEF_dom"/>
</dbReference>
<sequence>MNSIFAREDEVLKNAISALEDNIIETDKDKELYRNLVEEYKALLEQTKRITRISDMIGNKLNCVRRSVDKASKIDFLTNIYNRRYFNELLIKEWKSCEESKSFLSILMIDVDKFKRYNDIYGHLSGDKCLKRISEEIKNVVKESNDIVSRYGGEEFIVLIPNSDLEKAKSMAENLRKNIELLGIVHQGSEKYKIVTVSIGIASAIPNENLSPEKLINLADDALYRAKNCGRNRVSL</sequence>
<dbReference type="SMART" id="SM00267">
    <property type="entry name" value="GGDEF"/>
    <property type="match status" value="1"/>
</dbReference>
<dbReference type="RefSeq" id="WP_066621804.1">
    <property type="nucleotide sequence ID" value="NZ_FQXL01000004.1"/>
</dbReference>
<dbReference type="PANTHER" id="PTHR45138:SF9">
    <property type="entry name" value="DIGUANYLATE CYCLASE DGCM-RELATED"/>
    <property type="match status" value="1"/>
</dbReference>
<dbReference type="PANTHER" id="PTHR45138">
    <property type="entry name" value="REGULATORY COMPONENTS OF SENSORY TRANSDUCTION SYSTEM"/>
    <property type="match status" value="1"/>
</dbReference>
<dbReference type="FunFam" id="3.30.70.270:FF:000001">
    <property type="entry name" value="Diguanylate cyclase domain protein"/>
    <property type="match status" value="1"/>
</dbReference>